<gene>
    <name evidence="4" type="ORF">BC6307_20225</name>
</gene>
<dbReference type="Pfam" id="PF13416">
    <property type="entry name" value="SBP_bac_8"/>
    <property type="match status" value="1"/>
</dbReference>
<keyword evidence="3" id="KW-0732">Signal</keyword>
<dbReference type="KEGG" id="bcoh:BC6307_20225"/>
<evidence type="ECO:0000313" key="4">
    <source>
        <dbReference type="EMBL" id="AST93424.1"/>
    </source>
</evidence>
<dbReference type="AlphaFoldDB" id="A0A223KVL8"/>
<evidence type="ECO:0000256" key="3">
    <source>
        <dbReference type="ARBA" id="ARBA00022729"/>
    </source>
</evidence>
<accession>A0A223KVL8</accession>
<comment type="similarity">
    <text evidence="1">Belongs to the bacterial solute-binding protein 1 family.</text>
</comment>
<dbReference type="Gene3D" id="3.40.190.10">
    <property type="entry name" value="Periplasmic binding protein-like II"/>
    <property type="match status" value="2"/>
</dbReference>
<dbReference type="GO" id="GO:0055052">
    <property type="term" value="C:ATP-binding cassette (ABC) transporter complex, substrate-binding subunit-containing"/>
    <property type="evidence" value="ECO:0007669"/>
    <property type="project" value="TreeGrafter"/>
</dbReference>
<dbReference type="RefSeq" id="WP_066415488.1">
    <property type="nucleotide sequence ID" value="NZ_CP018866.1"/>
</dbReference>
<dbReference type="EMBL" id="CP018866">
    <property type="protein sequence ID" value="AST93424.1"/>
    <property type="molecule type" value="Genomic_DNA"/>
</dbReference>
<dbReference type="PROSITE" id="PS51257">
    <property type="entry name" value="PROKAR_LIPOPROTEIN"/>
    <property type="match status" value="1"/>
</dbReference>
<name>A0A223KVL8_9BACI</name>
<evidence type="ECO:0000256" key="1">
    <source>
        <dbReference type="ARBA" id="ARBA00008520"/>
    </source>
</evidence>
<dbReference type="STRING" id="1314751.GCA_001591425_02028"/>
<dbReference type="PANTHER" id="PTHR30061">
    <property type="entry name" value="MALTOSE-BINDING PERIPLASMIC PROTEIN"/>
    <property type="match status" value="1"/>
</dbReference>
<dbReference type="GO" id="GO:0015768">
    <property type="term" value="P:maltose transport"/>
    <property type="evidence" value="ECO:0007669"/>
    <property type="project" value="TreeGrafter"/>
</dbReference>
<dbReference type="Proteomes" id="UP000215224">
    <property type="component" value="Chromosome"/>
</dbReference>
<organism evidence="4 5">
    <name type="scientific">Sutcliffiella cohnii</name>
    <dbReference type="NCBI Taxonomy" id="33932"/>
    <lineage>
        <taxon>Bacteria</taxon>
        <taxon>Bacillati</taxon>
        <taxon>Bacillota</taxon>
        <taxon>Bacilli</taxon>
        <taxon>Bacillales</taxon>
        <taxon>Bacillaceae</taxon>
        <taxon>Sutcliffiella</taxon>
    </lineage>
</organism>
<evidence type="ECO:0008006" key="6">
    <source>
        <dbReference type="Google" id="ProtNLM"/>
    </source>
</evidence>
<keyword evidence="5" id="KW-1185">Reference proteome</keyword>
<dbReference type="GO" id="GO:0042956">
    <property type="term" value="P:maltodextrin transmembrane transport"/>
    <property type="evidence" value="ECO:0007669"/>
    <property type="project" value="TreeGrafter"/>
</dbReference>
<dbReference type="SUPFAM" id="SSF53850">
    <property type="entry name" value="Periplasmic binding protein-like II"/>
    <property type="match status" value="1"/>
</dbReference>
<evidence type="ECO:0000313" key="5">
    <source>
        <dbReference type="Proteomes" id="UP000215224"/>
    </source>
</evidence>
<sequence length="424" mass="48541">MVRKSIIFSFLFVSLLLLGSCRNLNIINNGSTPIETPEENIELVIWHTYNEEETQVFENVLIPLFEEEHPTISVKPVRQSHNDQLKSALISRASANKPPDVIRMDIAWIPTFAELNLIYPVSRFDDFTKIRQLFFDVPLQSNFYKGEYYGVPLNTNTKIAIYNQELLKRAGYDTPPKKMDDLIQMVEEHDYTIGMNGITGWESLAYFYALGGELLDGKNEKATGFLDSEQSIEAVQKLLNMYENGQLPRGLLTGNPSTWEGVVDGSYALIDEGHWFYSIRPTEVVEQLYKQTVFAPFPVTEGRGSVLGGENLVISKATNHLEASWSFVKWMTTETPQRLLLEKGLIPTNKNVEVTAYYEEYPYLQTYVESLEYAFLRPPLAQWSKVDEMYTQYMRLILSRSMTVEEGLREAAEKIDQILTGEEA</sequence>
<proteinExistence type="inferred from homology"/>
<dbReference type="PANTHER" id="PTHR30061:SF50">
    <property type="entry name" value="MALTOSE_MALTODEXTRIN-BINDING PERIPLASMIC PROTEIN"/>
    <property type="match status" value="1"/>
</dbReference>
<protein>
    <recommendedName>
        <fullName evidence="6">ABC transporter substrate-binding protein</fullName>
    </recommendedName>
</protein>
<evidence type="ECO:0000256" key="2">
    <source>
        <dbReference type="ARBA" id="ARBA00022448"/>
    </source>
</evidence>
<dbReference type="GO" id="GO:1901982">
    <property type="term" value="F:maltose binding"/>
    <property type="evidence" value="ECO:0007669"/>
    <property type="project" value="TreeGrafter"/>
</dbReference>
<reference evidence="4 5" key="1">
    <citation type="submission" date="2016-12" db="EMBL/GenBank/DDBJ databases">
        <title>The whole genome sequencing and assembly of Bacillus cohnii DSM 6307T strain.</title>
        <authorList>
            <person name="Lee Y.-J."/>
            <person name="Yi H."/>
            <person name="Bahn Y.-S."/>
            <person name="Kim J.F."/>
            <person name="Lee D.-W."/>
        </authorList>
    </citation>
    <scope>NUCLEOTIDE SEQUENCE [LARGE SCALE GENOMIC DNA]</scope>
    <source>
        <strain evidence="4 5">DSM 6307</strain>
    </source>
</reference>
<keyword evidence="2" id="KW-0813">Transport</keyword>
<dbReference type="InterPro" id="IPR006059">
    <property type="entry name" value="SBP"/>
</dbReference>